<dbReference type="CDD" id="cd03457">
    <property type="entry name" value="intradiol_dioxygenase_like"/>
    <property type="match status" value="1"/>
</dbReference>
<name>A0A172TDH9_9DEIO</name>
<dbReference type="PATRIC" id="fig|1182568.3.peg.1570"/>
<accession>A0A172TDH9</accession>
<dbReference type="KEGG" id="dpu:SU48_07555"/>
<keyword evidence="2" id="KW-0560">Oxidoreductase</keyword>
<dbReference type="InterPro" id="IPR000627">
    <property type="entry name" value="Intradiol_dOase_C"/>
</dbReference>
<dbReference type="STRING" id="1182568.SU48_07555"/>
<feature type="domain" description="Intradiol ring-cleavage dioxygenases" evidence="1">
    <location>
        <begin position="73"/>
        <end position="172"/>
    </location>
</feature>
<dbReference type="PROSITE" id="PS51318">
    <property type="entry name" value="TAT"/>
    <property type="match status" value="1"/>
</dbReference>
<proteinExistence type="predicted"/>
<reference evidence="2 3" key="1">
    <citation type="submission" date="2015-01" db="EMBL/GenBank/DDBJ databases">
        <title>Deinococcus puniceus/DY1/ whole genome sequencing.</title>
        <authorList>
            <person name="Kim M.K."/>
            <person name="Srinivasan S."/>
            <person name="Lee J.-J."/>
        </authorList>
    </citation>
    <scope>NUCLEOTIDE SEQUENCE [LARGE SCALE GENOMIC DNA]</scope>
    <source>
        <strain evidence="2 3">DY1</strain>
    </source>
</reference>
<dbReference type="OrthoDB" id="9800887at2"/>
<gene>
    <name evidence="2" type="ORF">SU48_07555</name>
</gene>
<dbReference type="Proteomes" id="UP000077363">
    <property type="component" value="Chromosome"/>
</dbReference>
<dbReference type="RefSeq" id="WP_064015921.1">
    <property type="nucleotide sequence ID" value="NZ_CP011387.1"/>
</dbReference>
<dbReference type="Pfam" id="PF00775">
    <property type="entry name" value="Dioxygenase_C"/>
    <property type="match status" value="1"/>
</dbReference>
<dbReference type="AlphaFoldDB" id="A0A172TDH9"/>
<evidence type="ECO:0000259" key="1">
    <source>
        <dbReference type="Pfam" id="PF00775"/>
    </source>
</evidence>
<organism evidence="2 3">
    <name type="scientific">Deinococcus puniceus</name>
    <dbReference type="NCBI Taxonomy" id="1182568"/>
    <lineage>
        <taxon>Bacteria</taxon>
        <taxon>Thermotogati</taxon>
        <taxon>Deinococcota</taxon>
        <taxon>Deinococci</taxon>
        <taxon>Deinococcales</taxon>
        <taxon>Deinococcaceae</taxon>
        <taxon>Deinococcus</taxon>
    </lineage>
</organism>
<keyword evidence="3" id="KW-1185">Reference proteome</keyword>
<dbReference type="GO" id="GO:0016702">
    <property type="term" value="F:oxidoreductase activity, acting on single donors with incorporation of molecular oxygen, incorporation of two atoms of oxygen"/>
    <property type="evidence" value="ECO:0007669"/>
    <property type="project" value="InterPro"/>
</dbReference>
<dbReference type="SUPFAM" id="SSF49482">
    <property type="entry name" value="Aromatic compound dioxygenase"/>
    <property type="match status" value="1"/>
</dbReference>
<evidence type="ECO:0000313" key="3">
    <source>
        <dbReference type="Proteomes" id="UP000077363"/>
    </source>
</evidence>
<sequence>MNQHPNVNPAPDEDNDDEMVGTLLSRRRALRLLGWGGGVAALAAGSVLAQRTSAGTTGATSLPGCVVRPAQTEGPYFIDEKLNRSDIRKDSKTGKASAGIPLTLDFVVSKVTVGTCTPRGRVLIDVWQCDALGVYSDVSGNTDDFLRGSQVTNAQGKASFTTVYPGWYPGRAVHIHFKLRPLDASGKPTGEFTSQLFFPEAVTDAAHAAAPYNRKGKRNTLNSTDGIYRNGGSQLLLNLTGNPQKGYRATFDVGLNIG</sequence>
<dbReference type="PANTHER" id="PTHR34315">
    <property type="match status" value="1"/>
</dbReference>
<dbReference type="EMBL" id="CP011387">
    <property type="protein sequence ID" value="ANE44853.1"/>
    <property type="molecule type" value="Genomic_DNA"/>
</dbReference>
<dbReference type="InterPro" id="IPR015889">
    <property type="entry name" value="Intradiol_dOase_core"/>
</dbReference>
<evidence type="ECO:0000313" key="2">
    <source>
        <dbReference type="EMBL" id="ANE44853.1"/>
    </source>
</evidence>
<dbReference type="Gene3D" id="2.60.130.10">
    <property type="entry name" value="Aromatic compound dioxygenase"/>
    <property type="match status" value="1"/>
</dbReference>
<protein>
    <submittedName>
        <fullName evidence="2">Intradiol-dioxygenase-like protein</fullName>
    </submittedName>
</protein>
<dbReference type="InterPro" id="IPR006311">
    <property type="entry name" value="TAT_signal"/>
</dbReference>
<dbReference type="PANTHER" id="PTHR34315:SF1">
    <property type="entry name" value="INTRADIOL RING-CLEAVAGE DIOXYGENASES DOMAIN-CONTAINING PROTEIN-RELATED"/>
    <property type="match status" value="1"/>
</dbReference>
<keyword evidence="2" id="KW-0223">Dioxygenase</keyword>
<dbReference type="GO" id="GO:0008199">
    <property type="term" value="F:ferric iron binding"/>
    <property type="evidence" value="ECO:0007669"/>
    <property type="project" value="InterPro"/>
</dbReference>